<protein>
    <submittedName>
        <fullName evidence="3">DUF4147 domain-containing protein</fullName>
    </submittedName>
</protein>
<dbReference type="Gene3D" id="3.40.50.10180">
    <property type="entry name" value="Glycerate kinase, MOFRL-like N-terminal domain"/>
    <property type="match status" value="1"/>
</dbReference>
<dbReference type="PANTHER" id="PTHR12227">
    <property type="entry name" value="GLYCERATE KINASE"/>
    <property type="match status" value="1"/>
</dbReference>
<evidence type="ECO:0000259" key="2">
    <source>
        <dbReference type="Pfam" id="PF13660"/>
    </source>
</evidence>
<proteinExistence type="predicted"/>
<organism evidence="3 4">
    <name type="scientific">Albidovulum sediminis</name>
    <dbReference type="NCBI Taxonomy" id="3066345"/>
    <lineage>
        <taxon>Bacteria</taxon>
        <taxon>Pseudomonadati</taxon>
        <taxon>Pseudomonadota</taxon>
        <taxon>Alphaproteobacteria</taxon>
        <taxon>Rhodobacterales</taxon>
        <taxon>Paracoccaceae</taxon>
        <taxon>Albidovulum</taxon>
    </lineage>
</organism>
<dbReference type="InterPro" id="IPR037035">
    <property type="entry name" value="GK-like_C_sf"/>
</dbReference>
<feature type="domain" description="MOFRL-associated" evidence="2">
    <location>
        <begin position="13"/>
        <end position="239"/>
    </location>
</feature>
<dbReference type="InterPro" id="IPR007835">
    <property type="entry name" value="MOFRL"/>
</dbReference>
<feature type="domain" description="MOFRL" evidence="1">
    <location>
        <begin position="302"/>
        <end position="409"/>
    </location>
</feature>
<accession>A0ABT2NGU3</accession>
<dbReference type="InterPro" id="IPR039760">
    <property type="entry name" value="MOFRL_protein"/>
</dbReference>
<dbReference type="Pfam" id="PF13660">
    <property type="entry name" value="DUF4147"/>
    <property type="match status" value="1"/>
</dbReference>
<dbReference type="Pfam" id="PF05161">
    <property type="entry name" value="MOFRL"/>
    <property type="match status" value="1"/>
</dbReference>
<dbReference type="PANTHER" id="PTHR12227:SF0">
    <property type="entry name" value="GLYCERATE KINASE"/>
    <property type="match status" value="1"/>
</dbReference>
<dbReference type="Gene3D" id="3.40.1480.10">
    <property type="entry name" value="MOFRL domain"/>
    <property type="match status" value="1"/>
</dbReference>
<sequence length="418" mass="41344">MDEDGIHTLRARARAIFDAGVAAADPGRAVAGWLARGELAPPGPGGRAVVIAVGKAALRMAEAAQATLGPVETLVVTNYENAVPHPGMTVLAAGHPVPDANGAAAAQEVLARLSRAGEANHVLALVSGGGSALLPAPADDISLADKAEVNRLLLASGAGIEEMNLVRQNLSRLKGGGFVRAASPARVTALILSDVVGDDLRVIASGPTVAPIGGRDAARAALRARGLWDRLPDAVQRHLSAPEPEATPMPAARNVLVGSNALSVAAMVAAGAVAHPHPLVGDVADAAAEVLEAALALQPGQALAFGGETTVTLRGHGLGGRNQELALRVALAAAGRGLSGNWAFLAGGSDGRDGPTEAAGGLVDAGTAGRIAAAGLDPAALLADNDSNRALAAAGDLVITGATGTNVADLAVFVRAGT</sequence>
<dbReference type="EMBL" id="JAOCQF010000001">
    <property type="protein sequence ID" value="MCT8327960.1"/>
    <property type="molecule type" value="Genomic_DNA"/>
</dbReference>
<keyword evidence="4" id="KW-1185">Reference proteome</keyword>
<dbReference type="SUPFAM" id="SSF82544">
    <property type="entry name" value="GckA/TtuD-like"/>
    <property type="match status" value="1"/>
</dbReference>
<evidence type="ECO:0000313" key="4">
    <source>
        <dbReference type="Proteomes" id="UP001205601"/>
    </source>
</evidence>
<name>A0ABT2NGU3_9RHOB</name>
<evidence type="ECO:0000313" key="3">
    <source>
        <dbReference type="EMBL" id="MCT8327960.1"/>
    </source>
</evidence>
<dbReference type="InterPro" id="IPR038614">
    <property type="entry name" value="GK_N_sf"/>
</dbReference>
<dbReference type="InterPro" id="IPR025286">
    <property type="entry name" value="MOFRL_assoc_dom"/>
</dbReference>
<evidence type="ECO:0000259" key="1">
    <source>
        <dbReference type="Pfam" id="PF05161"/>
    </source>
</evidence>
<dbReference type="Proteomes" id="UP001205601">
    <property type="component" value="Unassembled WGS sequence"/>
</dbReference>
<comment type="caution">
    <text evidence="3">The sequence shown here is derived from an EMBL/GenBank/DDBJ whole genome shotgun (WGS) entry which is preliminary data.</text>
</comment>
<reference evidence="4" key="1">
    <citation type="submission" date="2023-07" db="EMBL/GenBank/DDBJ databases">
        <title>Defluviimonas sediminis sp. nov., isolated from mangrove sediment.</title>
        <authorList>
            <person name="Liu L."/>
            <person name="Li J."/>
            <person name="Huang Y."/>
            <person name="Pan J."/>
            <person name="Li M."/>
        </authorList>
    </citation>
    <scope>NUCLEOTIDE SEQUENCE [LARGE SCALE GENOMIC DNA]</scope>
    <source>
        <strain evidence="4">FT324</strain>
    </source>
</reference>
<gene>
    <name evidence="3" type="ORF">N5I32_00365</name>
</gene>